<evidence type="ECO:0000313" key="5">
    <source>
        <dbReference type="Proteomes" id="UP000463051"/>
    </source>
</evidence>
<dbReference type="Gene3D" id="3.40.630.30">
    <property type="match status" value="1"/>
</dbReference>
<dbReference type="Pfam" id="PF00583">
    <property type="entry name" value="Acetyltransf_1"/>
    <property type="match status" value="1"/>
</dbReference>
<evidence type="ECO:0000313" key="4">
    <source>
        <dbReference type="EMBL" id="MRN51890.1"/>
    </source>
</evidence>
<dbReference type="InterPro" id="IPR050832">
    <property type="entry name" value="Bact_Acetyltransf"/>
</dbReference>
<dbReference type="CDD" id="cd04301">
    <property type="entry name" value="NAT_SF"/>
    <property type="match status" value="1"/>
</dbReference>
<dbReference type="PANTHER" id="PTHR43877">
    <property type="entry name" value="AMINOALKYLPHOSPHONATE N-ACETYLTRANSFERASE-RELATED-RELATED"/>
    <property type="match status" value="1"/>
</dbReference>
<dbReference type="Proteomes" id="UP000463051">
    <property type="component" value="Unassembled WGS sequence"/>
</dbReference>
<dbReference type="InterPro" id="IPR000182">
    <property type="entry name" value="GNAT_dom"/>
</dbReference>
<evidence type="ECO:0000259" key="3">
    <source>
        <dbReference type="PROSITE" id="PS51186"/>
    </source>
</evidence>
<proteinExistence type="predicted"/>
<dbReference type="GO" id="GO:0016747">
    <property type="term" value="F:acyltransferase activity, transferring groups other than amino-acyl groups"/>
    <property type="evidence" value="ECO:0007669"/>
    <property type="project" value="InterPro"/>
</dbReference>
<dbReference type="InterPro" id="IPR016181">
    <property type="entry name" value="Acyl_CoA_acyltransferase"/>
</dbReference>
<accession>A0A7X2H1M4</accession>
<sequence>MQNYRIERASMEDMELLIPLFDEYRMFYGQVSDPTGARDFLTERLKLDESVIFMAVVGEGINKRAGGLTQLYPSFSSVTMQRLWILNDLFVSAAQRGFGLGSMLLTSARAFAVSTGTKGLSLTTMTDNMVAQRLYERQGYLKDDEFYTYNLFFK</sequence>
<evidence type="ECO:0000256" key="1">
    <source>
        <dbReference type="ARBA" id="ARBA00022679"/>
    </source>
</evidence>
<comment type="caution">
    <text evidence="4">The sequence shown here is derived from an EMBL/GenBank/DDBJ whole genome shotgun (WGS) entry which is preliminary data.</text>
</comment>
<reference evidence="4 5" key="1">
    <citation type="submission" date="2019-11" db="EMBL/GenBank/DDBJ databases">
        <title>Paenibacillus monticola sp. nov., a novel PGPR strain isolated from mountain sample in China.</title>
        <authorList>
            <person name="Zhao Q."/>
            <person name="Li H.-P."/>
            <person name="Zhang J.-L."/>
        </authorList>
    </citation>
    <scope>NUCLEOTIDE SEQUENCE [LARGE SCALE GENOMIC DNA]</scope>
    <source>
        <strain evidence="4 5">LC-T2</strain>
    </source>
</reference>
<name>A0A7X2H1M4_9BACL</name>
<keyword evidence="5" id="KW-1185">Reference proteome</keyword>
<evidence type="ECO:0000256" key="2">
    <source>
        <dbReference type="ARBA" id="ARBA00023315"/>
    </source>
</evidence>
<dbReference type="PANTHER" id="PTHR43877:SF2">
    <property type="entry name" value="AMINOALKYLPHOSPHONATE N-ACETYLTRANSFERASE-RELATED"/>
    <property type="match status" value="1"/>
</dbReference>
<feature type="domain" description="N-acetyltransferase" evidence="3">
    <location>
        <begin position="4"/>
        <end position="154"/>
    </location>
</feature>
<dbReference type="RefSeq" id="WP_154116814.1">
    <property type="nucleotide sequence ID" value="NZ_WJXB01000001.1"/>
</dbReference>
<dbReference type="PROSITE" id="PS51186">
    <property type="entry name" value="GNAT"/>
    <property type="match status" value="1"/>
</dbReference>
<keyword evidence="2" id="KW-0012">Acyltransferase</keyword>
<gene>
    <name evidence="4" type="ORF">GJB61_02610</name>
</gene>
<keyword evidence="1 4" id="KW-0808">Transferase</keyword>
<dbReference type="EMBL" id="WJXB01000001">
    <property type="protein sequence ID" value="MRN51890.1"/>
    <property type="molecule type" value="Genomic_DNA"/>
</dbReference>
<dbReference type="SUPFAM" id="SSF55729">
    <property type="entry name" value="Acyl-CoA N-acyltransferases (Nat)"/>
    <property type="match status" value="1"/>
</dbReference>
<dbReference type="AlphaFoldDB" id="A0A7X2H1M4"/>
<organism evidence="4 5">
    <name type="scientific">Paenibacillus monticola</name>
    <dbReference type="NCBI Taxonomy" id="2666075"/>
    <lineage>
        <taxon>Bacteria</taxon>
        <taxon>Bacillati</taxon>
        <taxon>Bacillota</taxon>
        <taxon>Bacilli</taxon>
        <taxon>Bacillales</taxon>
        <taxon>Paenibacillaceae</taxon>
        <taxon>Paenibacillus</taxon>
    </lineage>
</organism>
<protein>
    <submittedName>
        <fullName evidence="4">GNAT family N-acetyltransferase</fullName>
    </submittedName>
</protein>